<dbReference type="Proteomes" id="UP001227268">
    <property type="component" value="Unassembled WGS sequence"/>
</dbReference>
<proteinExistence type="predicted"/>
<protein>
    <submittedName>
        <fullName evidence="1">Uncharacterized protein</fullName>
    </submittedName>
</protein>
<gene>
    <name evidence="1" type="ORF">QFC21_004121</name>
</gene>
<evidence type="ECO:0000313" key="1">
    <source>
        <dbReference type="EMBL" id="KAJ9099241.1"/>
    </source>
</evidence>
<accession>A0ACC2VKB7</accession>
<name>A0ACC2VKB7_9TREE</name>
<sequence length="678" mass="72769">MDSHNKSPSHSHEAEEHHHQQPHQNPEDDADLQSFIQSGMGISLPPLSMGMDTVAGSESQEHQGVAEHHTEDFEVSDFRELMTDGPAERRGKVVSRREEEQEGPEHSEERGQKRTREGSAAMGSAAPAHRDMEERINALQGTGDEDQVRHVDKRLRTAEHSPDATTLQDAPASMPLPTMTAQQEATDNNNNTNDNDNDNNNLEEMTPILIDVDPAQGPGQAGGKQETAEERKVRQREANRLAAGRSRGKKRDELAILEKTVQNIQEENNRLRAQLEALVSAAHHQQPQQASTSTAGQVGTQDGGGSSVLNPASMNEVDDLVSARVEPGGTPVDGGGLESQQQQQSQQAELATTTTGTETRSLDVPLGFGVDGMDMQLLDGLRRQVDDARRQVAELEARIAVKRSAGAVGTSDEPHLLAAAAAAKTRTHALVQEKSALVQLIESLKRERDETDLERDVLEREVSARRVLLAGMEDGDGDDQGAAAVDGGQTPAGKSSGGGASGKGKNGGEAGRDVGVERALMEVRGWLDSALAGWRKTGIIQPPSSILDNISNPLIDAAAIQAQVQQALQHEPLLGGPSHTHSPLNAHEHDESQEYEMDAYGHGGPSMHDDHHSRVNVAGQEEGHHHHSPHDDGAGDGGMLQTHVGGHGGDDETHEGMLESLEGVGLEHIRFYHESGSV</sequence>
<comment type="caution">
    <text evidence="1">The sequence shown here is derived from an EMBL/GenBank/DDBJ whole genome shotgun (WGS) entry which is preliminary data.</text>
</comment>
<evidence type="ECO:0000313" key="2">
    <source>
        <dbReference type="Proteomes" id="UP001227268"/>
    </source>
</evidence>
<reference evidence="1" key="1">
    <citation type="submission" date="2023-04" db="EMBL/GenBank/DDBJ databases">
        <title>Draft Genome sequencing of Naganishia species isolated from polar environments using Oxford Nanopore Technology.</title>
        <authorList>
            <person name="Leo P."/>
            <person name="Venkateswaran K."/>
        </authorList>
    </citation>
    <scope>NUCLEOTIDE SEQUENCE</scope>
    <source>
        <strain evidence="1">MNA-CCFEE 5423</strain>
    </source>
</reference>
<organism evidence="1 2">
    <name type="scientific">Naganishia friedmannii</name>
    <dbReference type="NCBI Taxonomy" id="89922"/>
    <lineage>
        <taxon>Eukaryota</taxon>
        <taxon>Fungi</taxon>
        <taxon>Dikarya</taxon>
        <taxon>Basidiomycota</taxon>
        <taxon>Agaricomycotina</taxon>
        <taxon>Tremellomycetes</taxon>
        <taxon>Filobasidiales</taxon>
        <taxon>Filobasidiaceae</taxon>
        <taxon>Naganishia</taxon>
    </lineage>
</organism>
<dbReference type="EMBL" id="JASBWT010000013">
    <property type="protein sequence ID" value="KAJ9099241.1"/>
    <property type="molecule type" value="Genomic_DNA"/>
</dbReference>
<keyword evidence="2" id="KW-1185">Reference proteome</keyword>